<sequence>MGFWPIQPVLTEGDVWSRCRLSAGSRRQRGRRPTASPASAATQRKGRKGYRDRRRRSSKLRVTRVASPVTKHGGGRRLYWYDDQANIIKCARE</sequence>
<accession>A0A6G1E2M9</accession>
<reference evidence="2 3" key="1">
    <citation type="submission" date="2019-11" db="EMBL/GenBank/DDBJ databases">
        <title>Whole genome sequence of Oryza granulata.</title>
        <authorList>
            <person name="Li W."/>
        </authorList>
    </citation>
    <scope>NUCLEOTIDE SEQUENCE [LARGE SCALE GENOMIC DNA]</scope>
    <source>
        <strain evidence="3">cv. Menghai</strain>
        <tissue evidence="2">Leaf</tissue>
    </source>
</reference>
<evidence type="ECO:0000256" key="1">
    <source>
        <dbReference type="SAM" id="MobiDB-lite"/>
    </source>
</evidence>
<dbReference type="Proteomes" id="UP000479710">
    <property type="component" value="Unassembled WGS sequence"/>
</dbReference>
<keyword evidence="3" id="KW-1185">Reference proteome</keyword>
<evidence type="ECO:0000313" key="2">
    <source>
        <dbReference type="EMBL" id="KAF0918931.1"/>
    </source>
</evidence>
<organism evidence="2 3">
    <name type="scientific">Oryza meyeriana var. granulata</name>
    <dbReference type="NCBI Taxonomy" id="110450"/>
    <lineage>
        <taxon>Eukaryota</taxon>
        <taxon>Viridiplantae</taxon>
        <taxon>Streptophyta</taxon>
        <taxon>Embryophyta</taxon>
        <taxon>Tracheophyta</taxon>
        <taxon>Spermatophyta</taxon>
        <taxon>Magnoliopsida</taxon>
        <taxon>Liliopsida</taxon>
        <taxon>Poales</taxon>
        <taxon>Poaceae</taxon>
        <taxon>BOP clade</taxon>
        <taxon>Oryzoideae</taxon>
        <taxon>Oryzeae</taxon>
        <taxon>Oryzinae</taxon>
        <taxon>Oryza</taxon>
        <taxon>Oryza meyeriana</taxon>
    </lineage>
</organism>
<proteinExistence type="predicted"/>
<dbReference type="AlphaFoldDB" id="A0A6G1E2M9"/>
<name>A0A6G1E2M9_9ORYZ</name>
<feature type="region of interest" description="Disordered" evidence="1">
    <location>
        <begin position="22"/>
        <end position="71"/>
    </location>
</feature>
<evidence type="ECO:0000313" key="3">
    <source>
        <dbReference type="Proteomes" id="UP000479710"/>
    </source>
</evidence>
<protein>
    <submittedName>
        <fullName evidence="2">Uncharacterized protein</fullName>
    </submittedName>
</protein>
<dbReference type="EMBL" id="SPHZ02000005">
    <property type="protein sequence ID" value="KAF0918931.1"/>
    <property type="molecule type" value="Genomic_DNA"/>
</dbReference>
<comment type="caution">
    <text evidence="2">The sequence shown here is derived from an EMBL/GenBank/DDBJ whole genome shotgun (WGS) entry which is preliminary data.</text>
</comment>
<gene>
    <name evidence="2" type="ORF">E2562_027482</name>
</gene>
<feature type="compositionally biased region" description="Basic residues" evidence="1">
    <location>
        <begin position="44"/>
        <end position="62"/>
    </location>
</feature>